<dbReference type="Gene3D" id="2.70.70.10">
    <property type="entry name" value="Glucose Permease (Domain IIA)"/>
    <property type="match status" value="1"/>
</dbReference>
<sequence>MHRLLVALAALAAASPAFAQSLRTGEVYSSIAAQPITAPNPVLGADGRVHLAYELYVTNPSKLFVTLDKVEAVDGGGHALSSLEGEGLRAMLTDYAGSGRTLPPGGTAAVFLDVPFARETKLPDRVFARVTATRQEAGPDGKPVPMPPNAPLPGTFSFIGAETAIGRPAVVIAPPLRGKGWVAINGCCDALTSHRGAIMAINGRLRVPERFAIDFVQLDAGDRLFTGDVHKLESYAYYGVPVHAVADGVVVNLYDATDAQVPGGDAKGITPENIGGNMLVIDMGGGNFAFYAHMQRGSLKVKLGDKVRTGDVIGLLGNTGNTNAPHLHFHVMDGPSPLDANGLPYAFTRFEGQGVANPAGADFFEKPVPADIDRTRIAGPRQDALPLNNEVVDFGDGK</sequence>
<dbReference type="SUPFAM" id="SSF51261">
    <property type="entry name" value="Duplicated hybrid motif"/>
    <property type="match status" value="1"/>
</dbReference>
<dbReference type="EMBL" id="JBAFVH010000001">
    <property type="protein sequence ID" value="MFG1370803.1"/>
    <property type="molecule type" value="Genomic_DNA"/>
</dbReference>
<evidence type="ECO:0000256" key="1">
    <source>
        <dbReference type="SAM" id="SignalP"/>
    </source>
</evidence>
<feature type="domain" description="M23ase beta-sheet core" evidence="2">
    <location>
        <begin position="237"/>
        <end position="339"/>
    </location>
</feature>
<dbReference type="InterPro" id="IPR016047">
    <property type="entry name" value="M23ase_b-sheet_dom"/>
</dbReference>
<dbReference type="InterPro" id="IPR050570">
    <property type="entry name" value="Cell_wall_metabolism_enzyme"/>
</dbReference>
<gene>
    <name evidence="3" type="ORF">V5F32_01350</name>
</gene>
<keyword evidence="4" id="KW-1185">Reference proteome</keyword>
<dbReference type="Proteomes" id="UP001604002">
    <property type="component" value="Unassembled WGS sequence"/>
</dbReference>
<dbReference type="GO" id="GO:0016787">
    <property type="term" value="F:hydrolase activity"/>
    <property type="evidence" value="ECO:0007669"/>
    <property type="project" value="UniProtKB-KW"/>
</dbReference>
<evidence type="ECO:0000259" key="2">
    <source>
        <dbReference type="Pfam" id="PF01551"/>
    </source>
</evidence>
<dbReference type="PANTHER" id="PTHR21666:SF270">
    <property type="entry name" value="MUREIN HYDROLASE ACTIVATOR ENVC"/>
    <property type="match status" value="1"/>
</dbReference>
<dbReference type="CDD" id="cd12797">
    <property type="entry name" value="M23_peptidase"/>
    <property type="match status" value="1"/>
</dbReference>
<feature type="signal peptide" evidence="1">
    <location>
        <begin position="1"/>
        <end position="19"/>
    </location>
</feature>
<dbReference type="RefSeq" id="WP_393990886.1">
    <property type="nucleotide sequence ID" value="NZ_JBAFVH010000001.1"/>
</dbReference>
<comment type="caution">
    <text evidence="3">The sequence shown here is derived from an EMBL/GenBank/DDBJ whole genome shotgun (WGS) entry which is preliminary data.</text>
</comment>
<dbReference type="EC" id="3.4.-.-" evidence="3"/>
<name>A0ABW6ZSR8_9HYPH</name>
<organism evidence="3 4">
    <name type="scientific">Xanthobacter oligotrophicus</name>
    <dbReference type="NCBI Taxonomy" id="2607286"/>
    <lineage>
        <taxon>Bacteria</taxon>
        <taxon>Pseudomonadati</taxon>
        <taxon>Pseudomonadota</taxon>
        <taxon>Alphaproteobacteria</taxon>
        <taxon>Hyphomicrobiales</taxon>
        <taxon>Xanthobacteraceae</taxon>
        <taxon>Xanthobacter</taxon>
    </lineage>
</organism>
<keyword evidence="1" id="KW-0732">Signal</keyword>
<evidence type="ECO:0000313" key="4">
    <source>
        <dbReference type="Proteomes" id="UP001604002"/>
    </source>
</evidence>
<dbReference type="Pfam" id="PF01551">
    <property type="entry name" value="Peptidase_M23"/>
    <property type="match status" value="1"/>
</dbReference>
<proteinExistence type="predicted"/>
<keyword evidence="3" id="KW-0378">Hydrolase</keyword>
<feature type="chain" id="PRO_5046559492" evidence="1">
    <location>
        <begin position="20"/>
        <end position="398"/>
    </location>
</feature>
<dbReference type="InterPro" id="IPR011055">
    <property type="entry name" value="Dup_hybrid_motif"/>
</dbReference>
<accession>A0ABW6ZSR8</accession>
<evidence type="ECO:0000313" key="3">
    <source>
        <dbReference type="EMBL" id="MFG1370803.1"/>
    </source>
</evidence>
<reference evidence="3 4" key="1">
    <citation type="submission" date="2024-02" db="EMBL/GenBank/DDBJ databases">
        <title>Expansion and revision of Xanthobacter and proposal of Roseixanthobacter gen. nov.</title>
        <authorList>
            <person name="Soltysiak M.P.M."/>
            <person name="Jalihal A."/>
            <person name="Ory A."/>
            <person name="Chrisophersen C."/>
            <person name="Lee A.D."/>
            <person name="Boulton J."/>
            <person name="Springer M."/>
        </authorList>
    </citation>
    <scope>NUCLEOTIDE SEQUENCE [LARGE SCALE GENOMIC DNA]</scope>
    <source>
        <strain evidence="3 4">23A</strain>
    </source>
</reference>
<dbReference type="PANTHER" id="PTHR21666">
    <property type="entry name" value="PEPTIDASE-RELATED"/>
    <property type="match status" value="1"/>
</dbReference>
<protein>
    <submittedName>
        <fullName evidence="3">M23 family metallopeptidase</fullName>
        <ecNumber evidence="3">3.4.-.-</ecNumber>
    </submittedName>
</protein>